<proteinExistence type="predicted"/>
<accession>A0A1G9AEF3</accession>
<evidence type="ECO:0000313" key="3">
    <source>
        <dbReference type="Proteomes" id="UP000199305"/>
    </source>
</evidence>
<evidence type="ECO:0000256" key="1">
    <source>
        <dbReference type="SAM" id="Phobius"/>
    </source>
</evidence>
<sequence>MGGHGTPEAGMSRISRALYSAALPLAVAGGHLVAAAFGRGELSVEPAFVLLTLLASAVIFAASYTLHDWAHRLAPAARHAAARTGRMRRLASPVVWMPVIIAALALIAHLLNQS</sequence>
<gene>
    <name evidence="2" type="ORF">SAMN05216212_1973</name>
</gene>
<reference evidence="3" key="1">
    <citation type="submission" date="2016-10" db="EMBL/GenBank/DDBJ databases">
        <authorList>
            <person name="Varghese N."/>
            <person name="Submissions S."/>
        </authorList>
    </citation>
    <scope>NUCLEOTIDE SEQUENCE [LARGE SCALE GENOMIC DNA]</scope>
    <source>
        <strain evidence="3">CGMCC 1.10658</strain>
    </source>
</reference>
<protein>
    <submittedName>
        <fullName evidence="2">Uncharacterized protein</fullName>
    </submittedName>
</protein>
<dbReference type="Proteomes" id="UP000199305">
    <property type="component" value="Unassembled WGS sequence"/>
</dbReference>
<keyword evidence="3" id="KW-1185">Reference proteome</keyword>
<organism evidence="2 3">
    <name type="scientific">Microbulbifer yueqingensis</name>
    <dbReference type="NCBI Taxonomy" id="658219"/>
    <lineage>
        <taxon>Bacteria</taxon>
        <taxon>Pseudomonadati</taxon>
        <taxon>Pseudomonadota</taxon>
        <taxon>Gammaproteobacteria</taxon>
        <taxon>Cellvibrionales</taxon>
        <taxon>Microbulbiferaceae</taxon>
        <taxon>Microbulbifer</taxon>
    </lineage>
</organism>
<dbReference type="AlphaFoldDB" id="A0A1G9AEF3"/>
<feature type="transmembrane region" description="Helical" evidence="1">
    <location>
        <begin position="49"/>
        <end position="69"/>
    </location>
</feature>
<keyword evidence="1" id="KW-1133">Transmembrane helix</keyword>
<dbReference type="EMBL" id="FNFH01000003">
    <property type="protein sequence ID" value="SDK25633.1"/>
    <property type="molecule type" value="Genomic_DNA"/>
</dbReference>
<evidence type="ECO:0000313" key="2">
    <source>
        <dbReference type="EMBL" id="SDK25633.1"/>
    </source>
</evidence>
<feature type="transmembrane region" description="Helical" evidence="1">
    <location>
        <begin position="17"/>
        <end position="37"/>
    </location>
</feature>
<feature type="transmembrane region" description="Helical" evidence="1">
    <location>
        <begin position="90"/>
        <end position="111"/>
    </location>
</feature>
<name>A0A1G9AEF3_9GAMM</name>
<keyword evidence="1" id="KW-0472">Membrane</keyword>
<keyword evidence="1" id="KW-0812">Transmembrane</keyword>
<dbReference type="STRING" id="658219.SAMN05216212_1973"/>